<dbReference type="AlphaFoldDB" id="A0AAD9N0A9"/>
<dbReference type="SUPFAM" id="SSF49899">
    <property type="entry name" value="Concanavalin A-like lectins/glucanases"/>
    <property type="match status" value="1"/>
</dbReference>
<dbReference type="GO" id="GO:0043005">
    <property type="term" value="C:neuron projection"/>
    <property type="evidence" value="ECO:0007669"/>
    <property type="project" value="TreeGrafter"/>
</dbReference>
<evidence type="ECO:0000259" key="4">
    <source>
        <dbReference type="PROSITE" id="PS51262"/>
    </source>
</evidence>
<evidence type="ECO:0000259" key="2">
    <source>
        <dbReference type="PROSITE" id="PS50188"/>
    </source>
</evidence>
<dbReference type="EMBL" id="JAODUP010000391">
    <property type="protein sequence ID" value="KAK2150743.1"/>
    <property type="molecule type" value="Genomic_DNA"/>
</dbReference>
<dbReference type="FunFam" id="2.60.40.10:FF:000178">
    <property type="entry name" value="E3 ubiquitin-protein ligase TRIM9 isoform X1"/>
    <property type="match status" value="1"/>
</dbReference>
<dbReference type="SUPFAM" id="SSF49265">
    <property type="entry name" value="Fibronectin type III"/>
    <property type="match status" value="1"/>
</dbReference>
<feature type="domain" description="COS" evidence="4">
    <location>
        <begin position="95"/>
        <end position="154"/>
    </location>
</feature>
<dbReference type="PROSITE" id="PS50853">
    <property type="entry name" value="FN3"/>
    <property type="match status" value="1"/>
</dbReference>
<evidence type="ECO:0000259" key="3">
    <source>
        <dbReference type="PROSITE" id="PS50853"/>
    </source>
</evidence>
<dbReference type="SMART" id="SM00449">
    <property type="entry name" value="SPRY"/>
    <property type="match status" value="1"/>
</dbReference>
<gene>
    <name evidence="5" type="ORF">LSH36_391g01036</name>
</gene>
<reference evidence="5" key="1">
    <citation type="journal article" date="2023" name="Mol. Biol. Evol.">
        <title>Third-Generation Sequencing Reveals the Adaptive Role of the Epigenome in Three Deep-Sea Polychaetes.</title>
        <authorList>
            <person name="Perez M."/>
            <person name="Aroh O."/>
            <person name="Sun Y."/>
            <person name="Lan Y."/>
            <person name="Juniper S.K."/>
            <person name="Young C.R."/>
            <person name="Angers B."/>
            <person name="Qian P.Y."/>
        </authorList>
    </citation>
    <scope>NUCLEOTIDE SEQUENCE</scope>
    <source>
        <strain evidence="5">P08H-3</strain>
    </source>
</reference>
<dbReference type="SMART" id="SM00060">
    <property type="entry name" value="FN3"/>
    <property type="match status" value="1"/>
</dbReference>
<dbReference type="InterPro" id="IPR036116">
    <property type="entry name" value="FN3_sf"/>
</dbReference>
<dbReference type="InterPro" id="IPR003961">
    <property type="entry name" value="FN3_dom"/>
</dbReference>
<dbReference type="InterPro" id="IPR003877">
    <property type="entry name" value="SPRY_dom"/>
</dbReference>
<dbReference type="InterPro" id="IPR043136">
    <property type="entry name" value="B30.2/SPRY_sf"/>
</dbReference>
<dbReference type="Proteomes" id="UP001208570">
    <property type="component" value="Unassembled WGS sequence"/>
</dbReference>
<dbReference type="Pfam" id="PF00041">
    <property type="entry name" value="fn3"/>
    <property type="match status" value="1"/>
</dbReference>
<protein>
    <recommendedName>
        <fullName evidence="7">E3 ubiquitin-protein ligase TRIM9</fullName>
    </recommendedName>
</protein>
<dbReference type="InterPro" id="IPR013783">
    <property type="entry name" value="Ig-like_fold"/>
</dbReference>
<dbReference type="PROSITE" id="PS51262">
    <property type="entry name" value="COS"/>
    <property type="match status" value="1"/>
</dbReference>
<dbReference type="CDD" id="cd00063">
    <property type="entry name" value="FN3"/>
    <property type="match status" value="1"/>
</dbReference>
<dbReference type="Pfam" id="PF00622">
    <property type="entry name" value="SPRY"/>
    <property type="match status" value="1"/>
</dbReference>
<dbReference type="InterPro" id="IPR003649">
    <property type="entry name" value="Bbox_C"/>
</dbReference>
<dbReference type="FunFam" id="2.60.120.920:FF:000009">
    <property type="entry name" value="E3 ubiquitin-protein ligase TRIM9 isoform X1"/>
    <property type="match status" value="1"/>
</dbReference>
<dbReference type="PANTHER" id="PTHR24099">
    <property type="entry name" value="E3 UBIQUITIN-PROTEIN LIGASE TRIM36-RELATED"/>
    <property type="match status" value="1"/>
</dbReference>
<evidence type="ECO:0000313" key="5">
    <source>
        <dbReference type="EMBL" id="KAK2150743.1"/>
    </source>
</evidence>
<dbReference type="InterPro" id="IPR017903">
    <property type="entry name" value="COS_domain"/>
</dbReference>
<keyword evidence="1" id="KW-0175">Coiled coil</keyword>
<comment type="caution">
    <text evidence="5">The sequence shown here is derived from an EMBL/GenBank/DDBJ whole genome shotgun (WGS) entry which is preliminary data.</text>
</comment>
<dbReference type="Gene3D" id="1.20.5.170">
    <property type="match status" value="1"/>
</dbReference>
<dbReference type="CDD" id="cd12889">
    <property type="entry name" value="SPRY_PRY_TRIM67_9"/>
    <property type="match status" value="1"/>
</dbReference>
<sequence>MLQSLSEKARSGTEFIQRLKCMADKVQENCLEFEASVVAQCDSLIEAIKLRRQQLLDNVRQERQLKQRIFKEQVSHCTQRLSRATGLLQFSIEVLKESDPTAFLQVSSSLIQRVASTEKMLNKELELAPRVSPDFELCLDNHAVLKAIQTLNFYQMKDGTSGKSDCIQVKCQSQDQIDPDLNTPGPPQIIPEDCSSENNTVTIAWQPYPGSSQDGYILELDDGNQGPYREVYCGNENICTVEGLHFDSVYSSRVKAFNHSGDSEYSQCLCLQTAAVAWFAFDPNSAHPDIIFSNDNTTVNCNSTEYRVVLGNVGLSRGIHYWEVSIDRYDNQPDPAVGVARCDVAKDGMLGKDESGWSMYIDYKRSWFMHDSHHSDRQDEGVGPQSVIGILLDLNQHTLSFYVNGMPHGPIAFTDMDGVFYPAVSLNRNLQLTLHTGLEVPIEISDTDDE</sequence>
<dbReference type="InterPro" id="IPR001870">
    <property type="entry name" value="B30.2/SPRY"/>
</dbReference>
<evidence type="ECO:0000313" key="6">
    <source>
        <dbReference type="Proteomes" id="UP001208570"/>
    </source>
</evidence>
<dbReference type="SMART" id="SM00502">
    <property type="entry name" value="BBC"/>
    <property type="match status" value="1"/>
</dbReference>
<name>A0AAD9N0A9_9ANNE</name>
<evidence type="ECO:0008006" key="7">
    <source>
        <dbReference type="Google" id="ProtNLM"/>
    </source>
</evidence>
<dbReference type="GO" id="GO:0007411">
    <property type="term" value="P:axon guidance"/>
    <property type="evidence" value="ECO:0007669"/>
    <property type="project" value="TreeGrafter"/>
</dbReference>
<feature type="domain" description="Fibronectin type-III" evidence="3">
    <location>
        <begin position="183"/>
        <end position="276"/>
    </location>
</feature>
<accession>A0AAD9N0A9</accession>
<evidence type="ECO:0000256" key="1">
    <source>
        <dbReference type="ARBA" id="ARBA00023054"/>
    </source>
</evidence>
<keyword evidence="6" id="KW-1185">Reference proteome</keyword>
<dbReference type="InterPro" id="IPR013320">
    <property type="entry name" value="ConA-like_dom_sf"/>
</dbReference>
<proteinExistence type="predicted"/>
<dbReference type="InterPro" id="IPR050617">
    <property type="entry name" value="E3_ligase_FN3/SPRY"/>
</dbReference>
<dbReference type="Gene3D" id="2.60.40.10">
    <property type="entry name" value="Immunoglobulins"/>
    <property type="match status" value="1"/>
</dbReference>
<dbReference type="PANTHER" id="PTHR24099:SF15">
    <property type="entry name" value="E3 UBIQUITIN-PROTEIN LIGASE TRIM9"/>
    <property type="match status" value="1"/>
</dbReference>
<dbReference type="PROSITE" id="PS50188">
    <property type="entry name" value="B302_SPRY"/>
    <property type="match status" value="1"/>
</dbReference>
<organism evidence="5 6">
    <name type="scientific">Paralvinella palmiformis</name>
    <dbReference type="NCBI Taxonomy" id="53620"/>
    <lineage>
        <taxon>Eukaryota</taxon>
        <taxon>Metazoa</taxon>
        <taxon>Spiralia</taxon>
        <taxon>Lophotrochozoa</taxon>
        <taxon>Annelida</taxon>
        <taxon>Polychaeta</taxon>
        <taxon>Sedentaria</taxon>
        <taxon>Canalipalpata</taxon>
        <taxon>Terebellida</taxon>
        <taxon>Terebelliformia</taxon>
        <taxon>Alvinellidae</taxon>
        <taxon>Paralvinella</taxon>
    </lineage>
</organism>
<feature type="domain" description="B30.2/SPRY" evidence="2">
    <location>
        <begin position="258"/>
        <end position="442"/>
    </location>
</feature>
<dbReference type="Gene3D" id="2.60.120.920">
    <property type="match status" value="1"/>
</dbReference>